<reference evidence="4 5" key="1">
    <citation type="journal article" date="2017" name="Antonie Van Leeuwenhoek">
        <title>Phylogenomic resolution of the bacterial genus Pantoea and its relationship with Erwinia and Tatumella.</title>
        <authorList>
            <person name="Palmer M."/>
            <person name="Steenkamp E.T."/>
            <person name="Coetzee M.P."/>
            <person name="Chan W.Y."/>
            <person name="van Zyl E."/>
            <person name="De Maayer P."/>
            <person name="Coutinho T.A."/>
            <person name="Blom J."/>
            <person name="Smits T.H."/>
            <person name="Duffy B."/>
            <person name="Venter S.N."/>
        </authorList>
    </citation>
    <scope>NUCLEOTIDE SEQUENCE [LARGE SCALE GENOMIC DNA]</scope>
    <source>
        <strain evidence="4 5">LMG 26277</strain>
    </source>
</reference>
<proteinExistence type="predicted"/>
<feature type="chain" id="PRO_5013117801" evidence="2">
    <location>
        <begin position="23"/>
        <end position="69"/>
    </location>
</feature>
<organism evidence="4 5">
    <name type="scientific">Pantoea wallisii</name>
    <dbReference type="NCBI Taxonomy" id="1076551"/>
    <lineage>
        <taxon>Bacteria</taxon>
        <taxon>Pseudomonadati</taxon>
        <taxon>Pseudomonadota</taxon>
        <taxon>Gammaproteobacteria</taxon>
        <taxon>Enterobacterales</taxon>
        <taxon>Erwiniaceae</taxon>
        <taxon>Pantoea</taxon>
    </lineage>
</organism>
<dbReference type="SUPFAM" id="SSF159871">
    <property type="entry name" value="YdgH-like"/>
    <property type="match status" value="1"/>
</dbReference>
<evidence type="ECO:0000256" key="2">
    <source>
        <dbReference type="SAM" id="SignalP"/>
    </source>
</evidence>
<evidence type="ECO:0000259" key="3">
    <source>
        <dbReference type="Pfam" id="PF07338"/>
    </source>
</evidence>
<keyword evidence="1 2" id="KW-0732">Signal</keyword>
<dbReference type="Pfam" id="PF07338">
    <property type="entry name" value="YdgH_BhsA-like"/>
    <property type="match status" value="1"/>
</dbReference>
<comment type="caution">
    <text evidence="4">The sequence shown here is derived from an EMBL/GenBank/DDBJ whole genome shotgun (WGS) entry which is preliminary data.</text>
</comment>
<feature type="domain" description="YdgH/BhsA/McbA-like" evidence="3">
    <location>
        <begin position="24"/>
        <end position="67"/>
    </location>
</feature>
<dbReference type="InterPro" id="IPR036275">
    <property type="entry name" value="YdgH-like_sf"/>
</dbReference>
<sequence>MKTVKSALIVAALTAVSFGSFAQSITATASTLDDAEAQIARQAQEAGAQYKITESYAGNQVHMTARLIK</sequence>
<dbReference type="Proteomes" id="UP000193104">
    <property type="component" value="Unassembled WGS sequence"/>
</dbReference>
<dbReference type="OrthoDB" id="6544580at2"/>
<dbReference type="AlphaFoldDB" id="A0A1X1CY26"/>
<dbReference type="InterPro" id="IPR010854">
    <property type="entry name" value="YdgH/BhsA/McbA-like_dom"/>
</dbReference>
<dbReference type="EMBL" id="MLFS01000074">
    <property type="protein sequence ID" value="ORM69348.1"/>
    <property type="molecule type" value="Genomic_DNA"/>
</dbReference>
<dbReference type="InterPro" id="IPR025543">
    <property type="entry name" value="Dodecin-like"/>
</dbReference>
<feature type="signal peptide" evidence="2">
    <location>
        <begin position="1"/>
        <end position="22"/>
    </location>
</feature>
<protein>
    <submittedName>
        <fullName evidence="4">DUF1471 domain-containing protein</fullName>
    </submittedName>
</protein>
<accession>A0A1X1CY26</accession>
<dbReference type="Gene3D" id="3.30.1660.10">
    <property type="entry name" value="Flavin-binding protein dodecin"/>
    <property type="match status" value="1"/>
</dbReference>
<dbReference type="RefSeq" id="WP_128602804.1">
    <property type="nucleotide sequence ID" value="NZ_MLFS01000074.1"/>
</dbReference>
<evidence type="ECO:0000256" key="1">
    <source>
        <dbReference type="ARBA" id="ARBA00022729"/>
    </source>
</evidence>
<name>A0A1X1CY26_9GAMM</name>
<keyword evidence="5" id="KW-1185">Reference proteome</keyword>
<evidence type="ECO:0000313" key="4">
    <source>
        <dbReference type="EMBL" id="ORM69348.1"/>
    </source>
</evidence>
<evidence type="ECO:0000313" key="5">
    <source>
        <dbReference type="Proteomes" id="UP000193104"/>
    </source>
</evidence>
<gene>
    <name evidence="4" type="ORF">HA48_19280</name>
</gene>